<dbReference type="Proteomes" id="UP000308705">
    <property type="component" value="Unassembled WGS sequence"/>
</dbReference>
<accession>A0A4U3MK54</accession>
<dbReference type="AlphaFoldDB" id="A0A4U3MK54"/>
<dbReference type="OrthoDB" id="2455700at2"/>
<evidence type="ECO:0000313" key="3">
    <source>
        <dbReference type="Proteomes" id="UP000308705"/>
    </source>
</evidence>
<dbReference type="InterPro" id="IPR036736">
    <property type="entry name" value="ACP-like_sf"/>
</dbReference>
<feature type="domain" description="Carrier" evidence="1">
    <location>
        <begin position="1"/>
        <end position="74"/>
    </location>
</feature>
<dbReference type="SUPFAM" id="SSF47336">
    <property type="entry name" value="ACP-like"/>
    <property type="match status" value="1"/>
</dbReference>
<dbReference type="RefSeq" id="WP_137247212.1">
    <property type="nucleotide sequence ID" value="NZ_SZQA01000009.1"/>
</dbReference>
<gene>
    <name evidence="2" type="ORF">FDA94_12425</name>
</gene>
<reference evidence="2 3" key="1">
    <citation type="submission" date="2019-04" db="EMBL/GenBank/DDBJ databases">
        <title>Herbidospora sp. NEAU-GS14.nov., a novel actinomycete isolated from soil.</title>
        <authorList>
            <person name="Han L."/>
        </authorList>
    </citation>
    <scope>NUCLEOTIDE SEQUENCE [LARGE SCALE GENOMIC DNA]</scope>
    <source>
        <strain evidence="2 3">NEAU-GS14</strain>
    </source>
</reference>
<proteinExistence type="predicted"/>
<dbReference type="EMBL" id="SZQA01000009">
    <property type="protein sequence ID" value="TKK88874.1"/>
    <property type="molecule type" value="Genomic_DNA"/>
</dbReference>
<dbReference type="Pfam" id="PF00550">
    <property type="entry name" value="PP-binding"/>
    <property type="match status" value="1"/>
</dbReference>
<protein>
    <submittedName>
        <fullName evidence="2">Isochorismatase</fullName>
    </submittedName>
</protein>
<sequence>MTVKEELRTTVAGLVGADPATVSDDDNLVFLGLGSLEMMRLVTKWRRAGLKVEFRELAATPTISAWAAQLEKLEEASA</sequence>
<dbReference type="Gene3D" id="1.10.1200.10">
    <property type="entry name" value="ACP-like"/>
    <property type="match status" value="1"/>
</dbReference>
<comment type="caution">
    <text evidence="2">The sequence shown here is derived from an EMBL/GenBank/DDBJ whole genome shotgun (WGS) entry which is preliminary data.</text>
</comment>
<keyword evidence="3" id="KW-1185">Reference proteome</keyword>
<evidence type="ECO:0000313" key="2">
    <source>
        <dbReference type="EMBL" id="TKK88874.1"/>
    </source>
</evidence>
<dbReference type="PROSITE" id="PS50075">
    <property type="entry name" value="CARRIER"/>
    <property type="match status" value="1"/>
</dbReference>
<name>A0A4U3MK54_9ACTN</name>
<evidence type="ECO:0000259" key="1">
    <source>
        <dbReference type="PROSITE" id="PS50075"/>
    </source>
</evidence>
<dbReference type="InterPro" id="IPR009081">
    <property type="entry name" value="PP-bd_ACP"/>
</dbReference>
<organism evidence="2 3">
    <name type="scientific">Herbidospora galbida</name>
    <dbReference type="NCBI Taxonomy" id="2575442"/>
    <lineage>
        <taxon>Bacteria</taxon>
        <taxon>Bacillati</taxon>
        <taxon>Actinomycetota</taxon>
        <taxon>Actinomycetes</taxon>
        <taxon>Streptosporangiales</taxon>
        <taxon>Streptosporangiaceae</taxon>
        <taxon>Herbidospora</taxon>
    </lineage>
</organism>